<keyword evidence="2" id="KW-1185">Reference proteome</keyword>
<name>A0ACB7ZVW7_9AGAM</name>
<evidence type="ECO:0000313" key="1">
    <source>
        <dbReference type="EMBL" id="KAH7905304.1"/>
    </source>
</evidence>
<sequence length="544" mass="59962">MDLLTTEFSRIDLQFTPQLPTELWLMCLAYLPRRDIQQLISVSRQFHQICIEPLFEKLVTSSPSPADLANTPEPSHLLRSENASRCLKSLSSDPDAYHTRQAVRNWSFRGLQKRRPIRYSTHVSNAYTALADTFTSSLPAFPHLSVLQLSFMEVNNKLVGALECLPRLHTLALDNCEIRCTKSAPLPIATLSITQTFRASEPKPNTPSSPDRSHSTSSPITHILSPTHLERLTLDDNRLAPSAVSSFLFLPPFQRLTHLAILVPQTQGDAFFEFLGQCPQLRSLAFARHSSIAVPDRLPPEVVPHLEAYEGPLALAKVFAVDRHLKHARIHLAVTGYGGESVPVYEVLSGLAEFFGVAHNLQSLTICGAPPGLQVLRSITAYLPDLQMLDISLMYSDPAHGGSGGGGTQQTPLFFSAAERDEALRISALTGVEVDRSTGFPKDMPNTAHGIMSWLIVGKVSLPRNLREFSVRSPPRPSGTSEKMDVRKMLVRVSGLYSFLRRLCVGDRVWMWVGGGGSHGNVGHWDEYEGGLGQADGLVGSYYL</sequence>
<organism evidence="1 2">
    <name type="scientific">Hygrophoropsis aurantiaca</name>
    <dbReference type="NCBI Taxonomy" id="72124"/>
    <lineage>
        <taxon>Eukaryota</taxon>
        <taxon>Fungi</taxon>
        <taxon>Dikarya</taxon>
        <taxon>Basidiomycota</taxon>
        <taxon>Agaricomycotina</taxon>
        <taxon>Agaricomycetes</taxon>
        <taxon>Agaricomycetidae</taxon>
        <taxon>Boletales</taxon>
        <taxon>Coniophorineae</taxon>
        <taxon>Hygrophoropsidaceae</taxon>
        <taxon>Hygrophoropsis</taxon>
    </lineage>
</organism>
<proteinExistence type="predicted"/>
<protein>
    <submittedName>
        <fullName evidence="1">Uncharacterized protein</fullName>
    </submittedName>
</protein>
<dbReference type="EMBL" id="MU268221">
    <property type="protein sequence ID" value="KAH7905304.1"/>
    <property type="molecule type" value="Genomic_DNA"/>
</dbReference>
<dbReference type="Proteomes" id="UP000790377">
    <property type="component" value="Unassembled WGS sequence"/>
</dbReference>
<comment type="caution">
    <text evidence="1">The sequence shown here is derived from an EMBL/GenBank/DDBJ whole genome shotgun (WGS) entry which is preliminary data.</text>
</comment>
<accession>A0ACB7ZVW7</accession>
<reference evidence="1" key="1">
    <citation type="journal article" date="2021" name="New Phytol.">
        <title>Evolutionary innovations through gain and loss of genes in the ectomycorrhizal Boletales.</title>
        <authorList>
            <person name="Wu G."/>
            <person name="Miyauchi S."/>
            <person name="Morin E."/>
            <person name="Kuo A."/>
            <person name="Drula E."/>
            <person name="Varga T."/>
            <person name="Kohler A."/>
            <person name="Feng B."/>
            <person name="Cao Y."/>
            <person name="Lipzen A."/>
            <person name="Daum C."/>
            <person name="Hundley H."/>
            <person name="Pangilinan J."/>
            <person name="Johnson J."/>
            <person name="Barry K."/>
            <person name="LaButti K."/>
            <person name="Ng V."/>
            <person name="Ahrendt S."/>
            <person name="Min B."/>
            <person name="Choi I.G."/>
            <person name="Park H."/>
            <person name="Plett J.M."/>
            <person name="Magnuson J."/>
            <person name="Spatafora J.W."/>
            <person name="Nagy L.G."/>
            <person name="Henrissat B."/>
            <person name="Grigoriev I.V."/>
            <person name="Yang Z.L."/>
            <person name="Xu J."/>
            <person name="Martin F.M."/>
        </authorList>
    </citation>
    <scope>NUCLEOTIDE SEQUENCE</scope>
    <source>
        <strain evidence="1">ATCC 28755</strain>
    </source>
</reference>
<gene>
    <name evidence="1" type="ORF">BJ138DRAFT_1072869</name>
</gene>
<evidence type="ECO:0000313" key="2">
    <source>
        <dbReference type="Proteomes" id="UP000790377"/>
    </source>
</evidence>